<dbReference type="Pfam" id="PF13177">
    <property type="entry name" value="DNA_pol3_delta2"/>
    <property type="match status" value="1"/>
</dbReference>
<dbReference type="CDD" id="cd00009">
    <property type="entry name" value="AAA"/>
    <property type="match status" value="1"/>
</dbReference>
<gene>
    <name evidence="1" type="ORF">COT88_01425</name>
</gene>
<evidence type="ECO:0000313" key="2">
    <source>
        <dbReference type="Proteomes" id="UP000230776"/>
    </source>
</evidence>
<dbReference type="InterPro" id="IPR027417">
    <property type="entry name" value="P-loop_NTPase"/>
</dbReference>
<name>A0A2H0VHA5_9BACT</name>
<organism evidence="1 2">
    <name type="scientific">Candidatus Colwellbacteria bacterium CG10_big_fil_rev_8_21_14_0_10_41_28</name>
    <dbReference type="NCBI Taxonomy" id="1974539"/>
    <lineage>
        <taxon>Bacteria</taxon>
        <taxon>Candidatus Colwelliibacteriota</taxon>
    </lineage>
</organism>
<evidence type="ECO:0008006" key="3">
    <source>
        <dbReference type="Google" id="ProtNLM"/>
    </source>
</evidence>
<dbReference type="PANTHER" id="PTHR11669">
    <property type="entry name" value="REPLICATION FACTOR C / DNA POLYMERASE III GAMMA-TAU SUBUNIT"/>
    <property type="match status" value="1"/>
</dbReference>
<dbReference type="SUPFAM" id="SSF52540">
    <property type="entry name" value="P-loop containing nucleoside triphosphate hydrolases"/>
    <property type="match status" value="1"/>
</dbReference>
<protein>
    <recommendedName>
        <fullName evidence="3">AAA+ ATPase domain-containing protein</fullName>
    </recommendedName>
</protein>
<reference evidence="2" key="1">
    <citation type="submission" date="2017-09" db="EMBL/GenBank/DDBJ databases">
        <title>Depth-based differentiation of microbial function through sediment-hosted aquifers and enrichment of novel symbionts in the deep terrestrial subsurface.</title>
        <authorList>
            <person name="Probst A.J."/>
            <person name="Ladd B."/>
            <person name="Jarett J.K."/>
            <person name="Geller-Mcgrath D.E."/>
            <person name="Sieber C.M.K."/>
            <person name="Emerson J.B."/>
            <person name="Anantharaman K."/>
            <person name="Thomas B.C."/>
            <person name="Malmstrom R."/>
            <person name="Stieglmeier M."/>
            <person name="Klingl A."/>
            <person name="Woyke T."/>
            <person name="Ryan C.M."/>
            <person name="Banfield J.F."/>
        </authorList>
    </citation>
    <scope>NUCLEOTIDE SEQUENCE [LARGE SCALE GENOMIC DNA]</scope>
</reference>
<proteinExistence type="predicted"/>
<dbReference type="AlphaFoldDB" id="A0A2H0VHA5"/>
<dbReference type="Gene3D" id="3.40.50.300">
    <property type="entry name" value="P-loop containing nucleotide triphosphate hydrolases"/>
    <property type="match status" value="1"/>
</dbReference>
<dbReference type="PANTHER" id="PTHR11669:SF8">
    <property type="entry name" value="DNA POLYMERASE III SUBUNIT DELTA"/>
    <property type="match status" value="1"/>
</dbReference>
<accession>A0A2H0VHA5</accession>
<dbReference type="Proteomes" id="UP000230776">
    <property type="component" value="Unassembled WGS sequence"/>
</dbReference>
<sequence>MILGHSEKIKIFKDLADKDGLSHAYLFYGPEQVGKNHFAKALSAYLEHGEFEESKRLLSETLTVLPGEDKDSIGIDEVRVAKTFLYRKPVNSEKRLVIIDNSDLLTSQAQNAILKITEEPPKTGIIILITKNPDTLLPTLRSRVQQVYFSRLKSDDLKNFLKKERGLADDEIERIVKLSFGRPGRMFDLIDTDKYKDLLKIFNNLKKDSKVKRSTIEEISKEGDYRELLDYLIAVLSEKPLENYKLLAKIMDAKQKMGDYSTNKRLQLESALWNI</sequence>
<dbReference type="EMBL" id="PFAG01000014">
    <property type="protein sequence ID" value="PIR98468.1"/>
    <property type="molecule type" value="Genomic_DNA"/>
</dbReference>
<dbReference type="InterPro" id="IPR050238">
    <property type="entry name" value="DNA_Rep/Repair_Clamp_Loader"/>
</dbReference>
<evidence type="ECO:0000313" key="1">
    <source>
        <dbReference type="EMBL" id="PIR98468.1"/>
    </source>
</evidence>
<comment type="caution">
    <text evidence="1">The sequence shown here is derived from an EMBL/GenBank/DDBJ whole genome shotgun (WGS) entry which is preliminary data.</text>
</comment>
<dbReference type="GO" id="GO:0006261">
    <property type="term" value="P:DNA-templated DNA replication"/>
    <property type="evidence" value="ECO:0007669"/>
    <property type="project" value="TreeGrafter"/>
</dbReference>